<comment type="caution">
    <text evidence="7">The sequence shown here is derived from an EMBL/GenBank/DDBJ whole genome shotgun (WGS) entry which is preliminary data.</text>
</comment>
<protein>
    <submittedName>
        <fullName evidence="7">ARM repeat-containing protein</fullName>
    </submittedName>
</protein>
<dbReference type="GO" id="GO:0005635">
    <property type="term" value="C:nuclear envelope"/>
    <property type="evidence" value="ECO:0007669"/>
    <property type="project" value="TreeGrafter"/>
</dbReference>
<dbReference type="InterPro" id="IPR058669">
    <property type="entry name" value="TPR_IPO7/11-like"/>
</dbReference>
<dbReference type="InterPro" id="IPR011989">
    <property type="entry name" value="ARM-like"/>
</dbReference>
<dbReference type="GO" id="GO:0005829">
    <property type="term" value="C:cytosol"/>
    <property type="evidence" value="ECO:0007669"/>
    <property type="project" value="TreeGrafter"/>
</dbReference>
<dbReference type="Pfam" id="PF03810">
    <property type="entry name" value="IBN_N"/>
    <property type="match status" value="1"/>
</dbReference>
<evidence type="ECO:0000259" key="5">
    <source>
        <dbReference type="Pfam" id="PF03810"/>
    </source>
</evidence>
<dbReference type="GO" id="GO:0006606">
    <property type="term" value="P:protein import into nucleus"/>
    <property type="evidence" value="ECO:0007669"/>
    <property type="project" value="TreeGrafter"/>
</dbReference>
<evidence type="ECO:0000256" key="4">
    <source>
        <dbReference type="ARBA" id="ARBA00023242"/>
    </source>
</evidence>
<dbReference type="PANTHER" id="PTHR10997:SF7">
    <property type="entry name" value="IMPORTIN-11"/>
    <property type="match status" value="1"/>
</dbReference>
<evidence type="ECO:0000256" key="2">
    <source>
        <dbReference type="ARBA" id="ARBA00007991"/>
    </source>
</evidence>
<evidence type="ECO:0000313" key="8">
    <source>
        <dbReference type="Proteomes" id="UP000736335"/>
    </source>
</evidence>
<evidence type="ECO:0000313" key="7">
    <source>
        <dbReference type="EMBL" id="KAF9782921.1"/>
    </source>
</evidence>
<keyword evidence="3" id="KW-0813">Transport</keyword>
<accession>A0A9P6HDF7</accession>
<reference evidence="7" key="2">
    <citation type="submission" date="2020-11" db="EMBL/GenBank/DDBJ databases">
        <authorList>
            <consortium name="DOE Joint Genome Institute"/>
            <person name="Kuo A."/>
            <person name="Miyauchi S."/>
            <person name="Kiss E."/>
            <person name="Drula E."/>
            <person name="Kohler A."/>
            <person name="Sanchez-Garcia M."/>
            <person name="Andreopoulos B."/>
            <person name="Barry K.W."/>
            <person name="Bonito G."/>
            <person name="Buee M."/>
            <person name="Carver A."/>
            <person name="Chen C."/>
            <person name="Cichocki N."/>
            <person name="Clum A."/>
            <person name="Culley D."/>
            <person name="Crous P.W."/>
            <person name="Fauchery L."/>
            <person name="Girlanda M."/>
            <person name="Hayes R."/>
            <person name="Keri Z."/>
            <person name="Labutti K."/>
            <person name="Lipzen A."/>
            <person name="Lombard V."/>
            <person name="Magnuson J."/>
            <person name="Maillard F."/>
            <person name="Morin E."/>
            <person name="Murat C."/>
            <person name="Nolan M."/>
            <person name="Ohm R."/>
            <person name="Pangilinan J."/>
            <person name="Pereira M."/>
            <person name="Perotto S."/>
            <person name="Peter M."/>
            <person name="Riley R."/>
            <person name="Sitrit Y."/>
            <person name="Stielow B."/>
            <person name="Szollosi G."/>
            <person name="Zifcakova L."/>
            <person name="Stursova M."/>
            <person name="Spatafora J.W."/>
            <person name="Tedersoo L."/>
            <person name="Vaario L.-M."/>
            <person name="Yamada A."/>
            <person name="Yan M."/>
            <person name="Wang P."/>
            <person name="Xu J."/>
            <person name="Bruns T."/>
            <person name="Baldrian P."/>
            <person name="Vilgalys R."/>
            <person name="Henrissat B."/>
            <person name="Grigoriev I.V."/>
            <person name="Hibbett D."/>
            <person name="Nagy L.G."/>
            <person name="Martin F.M."/>
        </authorList>
    </citation>
    <scope>NUCLEOTIDE SEQUENCE</scope>
    <source>
        <strain evidence="7">UH-Tt-Lm1</strain>
    </source>
</reference>
<dbReference type="OrthoDB" id="361693at2759"/>
<keyword evidence="4" id="KW-0539">Nucleus</keyword>
<dbReference type="Gene3D" id="1.25.10.10">
    <property type="entry name" value="Leucine-rich Repeat Variant"/>
    <property type="match status" value="1"/>
</dbReference>
<organism evidence="7 8">
    <name type="scientific">Thelephora terrestris</name>
    <dbReference type="NCBI Taxonomy" id="56493"/>
    <lineage>
        <taxon>Eukaryota</taxon>
        <taxon>Fungi</taxon>
        <taxon>Dikarya</taxon>
        <taxon>Basidiomycota</taxon>
        <taxon>Agaricomycotina</taxon>
        <taxon>Agaricomycetes</taxon>
        <taxon>Thelephorales</taxon>
        <taxon>Thelephoraceae</taxon>
        <taxon>Thelephora</taxon>
    </lineage>
</organism>
<comment type="subcellular location">
    <subcellularLocation>
        <location evidence="1">Nucleus</location>
    </subcellularLocation>
</comment>
<dbReference type="PANTHER" id="PTHR10997">
    <property type="entry name" value="IMPORTIN-7, 8, 11"/>
    <property type="match status" value="1"/>
</dbReference>
<evidence type="ECO:0000256" key="3">
    <source>
        <dbReference type="ARBA" id="ARBA00022448"/>
    </source>
</evidence>
<proteinExistence type="inferred from homology"/>
<name>A0A9P6HDF7_9AGAM</name>
<sequence length="1019" mass="114988">MPPLPQPATLEEVFAIVTGATSQDPVALKASADQLKEILGRPGTMDCLQEIAAQKSVPLAVRQQSIIQVKNNMTHWRAKRFLSDEHRSRMRTRCWVFLDEEDDVIFNCHKLIIGKAARYDYPSTWPSLIPDLFTAIDQGFSTCYGPTPVEGPPLLRLKRGLQVFNAILKEFAAVKMPSGFKTVSMILEQGHAVLFNYYSNMAPILAGSLAPGSVGLPRTPEDIAVAHVTYKCLVKLAVHVWQRLSRGEYTEYRPWLDELFKSSGFQMQSLYEQRITLTTSLNSSNLPNTPSVLLVIERITGHLRAFGKFFRRLQQLEMKKFVLLPICTDVVLYYWSKVVQSTEVSPELINDSPYAVFPIRMLVQAMVIFRESLKEWTPVRRDGTPNENVLSREFVEGAVRLLVTRFIPLTPKDLGRWEMDVEEWMNQEEHDDEQWEYGLRPCAERVLLTLSAQYKDFVTPILRTSFDSVAAQSSLELSDILAKEAIYCSVARCSHSLKGAIPFEQCLGQYFITDVQNPDPKYGIIKRRVAWFIGKWISDECAPANDGRIWEILVHLLQARQSSTDMAVRLTAASALRMCINTLAFDITSFERFIPVVVPQLLNLVTELDTLEGKGRVLGSLITVIKSSQTRIVPLMDGIAQQIPTLWSDAGDDGEGLLLKVVLVGTVTALVNASRETSYRLVDLVYPLVLECFAPQAATTLDLEGIKLWLAALRSSPSLPSQPHKYYDLLEKLVLMLSHNFDILGSVTDLLVSYFISNATIVLQRCAVPLFEAYKLPLSHNVTVNYKGLINSIELAIELAPSAVWSEPLHVSGLFSVFVSHLAEDKLTAVILMEHVLLLSRIALMDVQVFITLVAETAKSRGVPEAEIWEVILSQWWNRFDNMSEPRHRKLAAMGIACLVSTGKHEVLDRFAFEIANIWLDVLGEIKEQESQKEEDSGLSLFWDKPFEELHHNVEETLEYERRREIFNNDPVRTVKLTTFIKEMLAKAQAVCGPQNFNNLYVSKMDATVSDQLSKFLGA</sequence>
<dbReference type="InterPro" id="IPR001494">
    <property type="entry name" value="Importin-beta_N"/>
</dbReference>
<feature type="domain" description="Importin N-terminal" evidence="5">
    <location>
        <begin position="34"/>
        <end position="98"/>
    </location>
</feature>
<reference evidence="7" key="1">
    <citation type="journal article" date="2020" name="Nat. Commun.">
        <title>Large-scale genome sequencing of mycorrhizal fungi provides insights into the early evolution of symbiotic traits.</title>
        <authorList>
            <person name="Miyauchi S."/>
            <person name="Kiss E."/>
            <person name="Kuo A."/>
            <person name="Drula E."/>
            <person name="Kohler A."/>
            <person name="Sanchez-Garcia M."/>
            <person name="Morin E."/>
            <person name="Andreopoulos B."/>
            <person name="Barry K.W."/>
            <person name="Bonito G."/>
            <person name="Buee M."/>
            <person name="Carver A."/>
            <person name="Chen C."/>
            <person name="Cichocki N."/>
            <person name="Clum A."/>
            <person name="Culley D."/>
            <person name="Crous P.W."/>
            <person name="Fauchery L."/>
            <person name="Girlanda M."/>
            <person name="Hayes R.D."/>
            <person name="Keri Z."/>
            <person name="LaButti K."/>
            <person name="Lipzen A."/>
            <person name="Lombard V."/>
            <person name="Magnuson J."/>
            <person name="Maillard F."/>
            <person name="Murat C."/>
            <person name="Nolan M."/>
            <person name="Ohm R.A."/>
            <person name="Pangilinan J."/>
            <person name="Pereira M.F."/>
            <person name="Perotto S."/>
            <person name="Peter M."/>
            <person name="Pfister S."/>
            <person name="Riley R."/>
            <person name="Sitrit Y."/>
            <person name="Stielow J.B."/>
            <person name="Szollosi G."/>
            <person name="Zifcakova L."/>
            <person name="Stursova M."/>
            <person name="Spatafora J.W."/>
            <person name="Tedersoo L."/>
            <person name="Vaario L.M."/>
            <person name="Yamada A."/>
            <person name="Yan M."/>
            <person name="Wang P."/>
            <person name="Xu J."/>
            <person name="Bruns T."/>
            <person name="Baldrian P."/>
            <person name="Vilgalys R."/>
            <person name="Dunand C."/>
            <person name="Henrissat B."/>
            <person name="Grigoriev I.V."/>
            <person name="Hibbett D."/>
            <person name="Nagy L.G."/>
            <person name="Martin F.M."/>
        </authorList>
    </citation>
    <scope>NUCLEOTIDE SEQUENCE</scope>
    <source>
        <strain evidence="7">UH-Tt-Lm1</strain>
    </source>
</reference>
<dbReference type="Pfam" id="PF25758">
    <property type="entry name" value="TPR_IPO11"/>
    <property type="match status" value="1"/>
</dbReference>
<dbReference type="InterPro" id="IPR016024">
    <property type="entry name" value="ARM-type_fold"/>
</dbReference>
<dbReference type="EMBL" id="WIUZ02000011">
    <property type="protein sequence ID" value="KAF9782921.1"/>
    <property type="molecule type" value="Genomic_DNA"/>
</dbReference>
<evidence type="ECO:0000259" key="6">
    <source>
        <dbReference type="Pfam" id="PF25758"/>
    </source>
</evidence>
<dbReference type="Proteomes" id="UP000736335">
    <property type="component" value="Unassembled WGS sequence"/>
</dbReference>
<dbReference type="SUPFAM" id="SSF48371">
    <property type="entry name" value="ARM repeat"/>
    <property type="match status" value="1"/>
</dbReference>
<comment type="similarity">
    <text evidence="2">Belongs to the importin beta family.</text>
</comment>
<gene>
    <name evidence="7" type="ORF">BJ322DRAFT_1073330</name>
</gene>
<evidence type="ECO:0000256" key="1">
    <source>
        <dbReference type="ARBA" id="ARBA00004123"/>
    </source>
</evidence>
<dbReference type="GO" id="GO:0031267">
    <property type="term" value="F:small GTPase binding"/>
    <property type="evidence" value="ECO:0007669"/>
    <property type="project" value="InterPro"/>
</dbReference>
<dbReference type="AlphaFoldDB" id="A0A9P6HDF7"/>
<feature type="domain" description="Importin-7/11-like TPR repeats" evidence="6">
    <location>
        <begin position="663"/>
        <end position="1017"/>
    </location>
</feature>
<keyword evidence="8" id="KW-1185">Reference proteome</keyword>